<dbReference type="PANTHER" id="PTHR37171:SF1">
    <property type="entry name" value="SERINE_THREONINE-PROTEIN KINASE YRZF-RELATED"/>
    <property type="match status" value="1"/>
</dbReference>
<dbReference type="Gene3D" id="1.10.510.10">
    <property type="entry name" value="Transferase(Phosphotransferase) domain 1"/>
    <property type="match status" value="1"/>
</dbReference>
<dbReference type="InParanoid" id="A0A7L9FH71"/>
<dbReference type="PANTHER" id="PTHR37171">
    <property type="entry name" value="SERINE/THREONINE-PROTEIN KINASE YRZF-RELATED"/>
    <property type="match status" value="1"/>
</dbReference>
<accession>A0A7L9FH71</accession>
<dbReference type="EMBL" id="CP062310">
    <property type="protein sequence ID" value="QOJ78266.1"/>
    <property type="molecule type" value="Genomic_DNA"/>
</dbReference>
<evidence type="ECO:0000259" key="1">
    <source>
        <dbReference type="PROSITE" id="PS50011"/>
    </source>
</evidence>
<reference evidence="2 3" key="1">
    <citation type="submission" date="2020-10" db="EMBL/GenBank/DDBJ databases">
        <title>Thermofilum lucidum 3507LT sp. nov. a novel member of Thermofilaceae family isolated from Chile hot spring, and proposal of description order Thermofilales.</title>
        <authorList>
            <person name="Zayulina K.S."/>
            <person name="Elcheninov A.G."/>
            <person name="Toshchakov S.V."/>
            <person name="Kublanov I.V."/>
        </authorList>
    </citation>
    <scope>NUCLEOTIDE SEQUENCE [LARGE SCALE GENOMIC DNA]</scope>
    <source>
        <strain evidence="2 3">3507LT</strain>
    </source>
</reference>
<sequence length="246" mass="28180">MDYMFEEMFRWLPVIAYPSFDRNAFARRVTEALLLGIRRFLEEGRVDIHGRRVLGKGTVGIVAKAVFAGGLQVAVKIRRVDASRETLLNEARVLSLVNSHNIGPRLRAYSRNFLVWDYVDGMSLEEWARLSSREELEKTLRLVLEQLWILDILGVAHNELSRFKDHVLVRKDGVPVILDFESASRGRSRSNIPQFLSFLLNEMSATSRLIIDKLSLNPERERIISTLRMYKRGEAGIDEVLGILGL</sequence>
<dbReference type="KEGG" id="thel:IG193_05710"/>
<dbReference type="InterPro" id="IPR000719">
    <property type="entry name" value="Prot_kinase_dom"/>
</dbReference>
<feature type="domain" description="Protein kinase" evidence="1">
    <location>
        <begin position="48"/>
        <end position="246"/>
    </location>
</feature>
<keyword evidence="3" id="KW-1185">Reference proteome</keyword>
<proteinExistence type="predicted"/>
<name>A0A7L9FH71_9CREN</name>
<dbReference type="InterPro" id="IPR052396">
    <property type="entry name" value="Meiotic_Drive_Suppr_Kinase"/>
</dbReference>
<evidence type="ECO:0000313" key="3">
    <source>
        <dbReference type="Proteomes" id="UP000594121"/>
    </source>
</evidence>
<dbReference type="Proteomes" id="UP000594121">
    <property type="component" value="Chromosome"/>
</dbReference>
<gene>
    <name evidence="2" type="ORF">IG193_05710</name>
</gene>
<dbReference type="AlphaFoldDB" id="A0A7L9FH71"/>
<dbReference type="GO" id="GO:0005524">
    <property type="term" value="F:ATP binding"/>
    <property type="evidence" value="ECO:0007669"/>
    <property type="project" value="InterPro"/>
</dbReference>
<dbReference type="PROSITE" id="PS50011">
    <property type="entry name" value="PROTEIN_KINASE_DOM"/>
    <property type="match status" value="1"/>
</dbReference>
<dbReference type="GO" id="GO:0004672">
    <property type="term" value="F:protein kinase activity"/>
    <property type="evidence" value="ECO:0007669"/>
    <property type="project" value="InterPro"/>
</dbReference>
<dbReference type="InterPro" id="IPR011009">
    <property type="entry name" value="Kinase-like_dom_sf"/>
</dbReference>
<evidence type="ECO:0000313" key="2">
    <source>
        <dbReference type="EMBL" id="QOJ78266.1"/>
    </source>
</evidence>
<organism evidence="2 3">
    <name type="scientific">Infirmifilum lucidum</name>
    <dbReference type="NCBI Taxonomy" id="2776706"/>
    <lineage>
        <taxon>Archaea</taxon>
        <taxon>Thermoproteota</taxon>
        <taxon>Thermoprotei</taxon>
        <taxon>Thermofilales</taxon>
        <taxon>Thermofilaceae</taxon>
        <taxon>Infirmifilum</taxon>
    </lineage>
</organism>
<dbReference type="SUPFAM" id="SSF56112">
    <property type="entry name" value="Protein kinase-like (PK-like)"/>
    <property type="match status" value="1"/>
</dbReference>
<protein>
    <recommendedName>
        <fullName evidence="1">Protein kinase domain-containing protein</fullName>
    </recommendedName>
</protein>